<evidence type="ECO:0000313" key="1">
    <source>
        <dbReference type="EMBL" id="PRY34165.1"/>
    </source>
</evidence>
<gene>
    <name evidence="1" type="ORF">CLV58_11836</name>
</gene>
<organism evidence="1 2">
    <name type="scientific">Spirosoma oryzae</name>
    <dbReference type="NCBI Taxonomy" id="1469603"/>
    <lineage>
        <taxon>Bacteria</taxon>
        <taxon>Pseudomonadati</taxon>
        <taxon>Bacteroidota</taxon>
        <taxon>Cytophagia</taxon>
        <taxon>Cytophagales</taxon>
        <taxon>Cytophagaceae</taxon>
        <taxon>Spirosoma</taxon>
    </lineage>
</organism>
<name>A0A2T0SL92_9BACT</name>
<dbReference type="AlphaFoldDB" id="A0A2T0SL92"/>
<keyword evidence="2" id="KW-1185">Reference proteome</keyword>
<evidence type="ECO:0000313" key="2">
    <source>
        <dbReference type="Proteomes" id="UP000238375"/>
    </source>
</evidence>
<dbReference type="Proteomes" id="UP000238375">
    <property type="component" value="Unassembled WGS sequence"/>
</dbReference>
<comment type="caution">
    <text evidence="1">The sequence shown here is derived from an EMBL/GenBank/DDBJ whole genome shotgun (WGS) entry which is preliminary data.</text>
</comment>
<sequence length="89" mass="9594">MAVDVVSNAFSYSLVGLDDRQPLLAGVGAVTRPGSTRLGDAPTSRRAAGIYRWIGSQCCLRPFPSAHDSVEWIARAARTAIKHLDLVEQ</sequence>
<proteinExistence type="predicted"/>
<protein>
    <submittedName>
        <fullName evidence="1">Uncharacterized protein</fullName>
    </submittedName>
</protein>
<dbReference type="EMBL" id="PVTE01000018">
    <property type="protein sequence ID" value="PRY34165.1"/>
    <property type="molecule type" value="Genomic_DNA"/>
</dbReference>
<accession>A0A2T0SL92</accession>
<reference evidence="1 2" key="1">
    <citation type="submission" date="2018-03" db="EMBL/GenBank/DDBJ databases">
        <title>Genomic Encyclopedia of Archaeal and Bacterial Type Strains, Phase II (KMG-II): from individual species to whole genera.</title>
        <authorList>
            <person name="Goeker M."/>
        </authorList>
    </citation>
    <scope>NUCLEOTIDE SEQUENCE [LARGE SCALE GENOMIC DNA]</scope>
    <source>
        <strain evidence="1 2">DSM 28354</strain>
    </source>
</reference>